<gene>
    <name evidence="2" type="ORF">EV184_10636</name>
</gene>
<dbReference type="Gene3D" id="3.90.550.10">
    <property type="entry name" value="Spore Coat Polysaccharide Biosynthesis Protein SpsA, Chain A"/>
    <property type="match status" value="1"/>
</dbReference>
<dbReference type="Pfam" id="PF00535">
    <property type="entry name" value="Glycos_transf_2"/>
    <property type="match status" value="1"/>
</dbReference>
<keyword evidence="2" id="KW-0808">Transferase</keyword>
<comment type="caution">
    <text evidence="2">The sequence shown here is derived from an EMBL/GenBank/DDBJ whole genome shotgun (WGS) entry which is preliminary data.</text>
</comment>
<reference evidence="2 3" key="1">
    <citation type="submission" date="2019-03" db="EMBL/GenBank/DDBJ databases">
        <title>Genomic Encyclopedia of Type Strains, Phase IV (KMG-V): Genome sequencing to study the core and pangenomes of soil and plant-associated prokaryotes.</title>
        <authorList>
            <person name="Whitman W."/>
        </authorList>
    </citation>
    <scope>NUCLEOTIDE SEQUENCE [LARGE SCALE GENOMIC DNA]</scope>
    <source>
        <strain evidence="2 3">23C40</strain>
    </source>
</reference>
<dbReference type="EMBL" id="SLVU01000006">
    <property type="protein sequence ID" value="TCN31264.1"/>
    <property type="molecule type" value="Genomic_DNA"/>
</dbReference>
<sequence>MPMVATSDGAVHCAPLALFAGCTVATASLGYTNHGLLGGPRFVSGVGEELSMRLVVIIATLGRKEQLARLLNHLERQERLPDEVIVSAPDEEHVEVCESRTFPLSTILGRRGLCAQRNYALEHALKRFDVVTFFDDDFIPQDNYLRLLEEAFQDHQNWAVVMGHVVKDGARTAGLSWTEGLQTLATDHQQRPVELNVVDHVGAYGCNMSIRAKFIGDLRFDERLVLYGWQEDIDFTSQLRRHGRVVGLSTLRGVHLGLKMGRVSGERFGYSQVANPIYLITKGTVPASFALPLMARNMAANLLRSLWPEPYIDRRGRLRGNIAALAHVLMGRIEPEFALKIGP</sequence>
<evidence type="ECO:0000259" key="1">
    <source>
        <dbReference type="Pfam" id="PF00535"/>
    </source>
</evidence>
<dbReference type="Proteomes" id="UP000295043">
    <property type="component" value="Unassembled WGS sequence"/>
</dbReference>
<evidence type="ECO:0000313" key="2">
    <source>
        <dbReference type="EMBL" id="TCN31264.1"/>
    </source>
</evidence>
<dbReference type="AlphaFoldDB" id="A0A4R2BYY7"/>
<dbReference type="SUPFAM" id="SSF53448">
    <property type="entry name" value="Nucleotide-diphospho-sugar transferases"/>
    <property type="match status" value="1"/>
</dbReference>
<proteinExistence type="predicted"/>
<accession>A0A4R2BYY7</accession>
<dbReference type="InterPro" id="IPR001173">
    <property type="entry name" value="Glyco_trans_2-like"/>
</dbReference>
<evidence type="ECO:0000313" key="3">
    <source>
        <dbReference type="Proteomes" id="UP000295043"/>
    </source>
</evidence>
<protein>
    <submittedName>
        <fullName evidence="2">GT2 family glycosyltransferase</fullName>
    </submittedName>
</protein>
<dbReference type="InterPro" id="IPR029044">
    <property type="entry name" value="Nucleotide-diphossugar_trans"/>
</dbReference>
<dbReference type="GO" id="GO:0016740">
    <property type="term" value="F:transferase activity"/>
    <property type="evidence" value="ECO:0007669"/>
    <property type="project" value="UniProtKB-KW"/>
</dbReference>
<organism evidence="2 3">
    <name type="scientific">Sinorhizobium americanum</name>
    <dbReference type="NCBI Taxonomy" id="194963"/>
    <lineage>
        <taxon>Bacteria</taxon>
        <taxon>Pseudomonadati</taxon>
        <taxon>Pseudomonadota</taxon>
        <taxon>Alphaproteobacteria</taxon>
        <taxon>Hyphomicrobiales</taxon>
        <taxon>Rhizobiaceae</taxon>
        <taxon>Sinorhizobium/Ensifer group</taxon>
        <taxon>Sinorhizobium</taxon>
    </lineage>
</organism>
<name>A0A4R2BYY7_9HYPH</name>
<feature type="domain" description="Glycosyltransferase 2-like" evidence="1">
    <location>
        <begin position="56"/>
        <end position="172"/>
    </location>
</feature>
<dbReference type="CDD" id="cd00761">
    <property type="entry name" value="Glyco_tranf_GTA_type"/>
    <property type="match status" value="1"/>
</dbReference>